<protein>
    <recommendedName>
        <fullName evidence="1">DUF5808 domain-containing protein</fullName>
    </recommendedName>
</protein>
<sequence length="91" mass="10197">MADKPQSGSLFGVPYNFERPSLKRLVSSYWQPGDGMLVEKPFGIGYTLNLANWRAWVVLLVAGVMLYLERGGDSEEFEDDEADEPVEVVVD</sequence>
<dbReference type="AlphaFoldDB" id="A0AAW4PFI5"/>
<organism evidence="2 3">
    <name type="scientific">Haloarcula nitratireducens</name>
    <dbReference type="NCBI Taxonomy" id="2487749"/>
    <lineage>
        <taxon>Archaea</taxon>
        <taxon>Methanobacteriati</taxon>
        <taxon>Methanobacteriota</taxon>
        <taxon>Stenosarchaea group</taxon>
        <taxon>Halobacteria</taxon>
        <taxon>Halobacteriales</taxon>
        <taxon>Haloarculaceae</taxon>
        <taxon>Haloarcula</taxon>
    </lineage>
</organism>
<dbReference type="EMBL" id="RKLT01000004">
    <property type="protein sequence ID" value="MBX0296075.1"/>
    <property type="molecule type" value="Genomic_DNA"/>
</dbReference>
<keyword evidence="3" id="KW-1185">Reference proteome</keyword>
<proteinExistence type="predicted"/>
<evidence type="ECO:0000313" key="2">
    <source>
        <dbReference type="EMBL" id="MBX0296075.1"/>
    </source>
</evidence>
<dbReference type="InterPro" id="IPR043831">
    <property type="entry name" value="DUF5808"/>
</dbReference>
<feature type="domain" description="DUF5808" evidence="1">
    <location>
        <begin position="36"/>
        <end position="56"/>
    </location>
</feature>
<accession>A0AAW4PFI5</accession>
<dbReference type="RefSeq" id="WP_220580679.1">
    <property type="nucleotide sequence ID" value="NZ_RKLT01000004.1"/>
</dbReference>
<reference evidence="2 3" key="1">
    <citation type="submission" date="2021-06" db="EMBL/GenBank/DDBJ databases">
        <title>Halomicroarcula sp. a new haloarchaeum isolated from saline soil.</title>
        <authorList>
            <person name="Duran-Viseras A."/>
            <person name="Sanchez-Porro C."/>
            <person name="Ventosa A."/>
        </authorList>
    </citation>
    <scope>NUCLEOTIDE SEQUENCE [LARGE SCALE GENOMIC DNA]</scope>
    <source>
        <strain evidence="2 3">F27</strain>
    </source>
</reference>
<comment type="caution">
    <text evidence="2">The sequence shown here is derived from an EMBL/GenBank/DDBJ whole genome shotgun (WGS) entry which is preliminary data.</text>
</comment>
<evidence type="ECO:0000259" key="1">
    <source>
        <dbReference type="Pfam" id="PF19124"/>
    </source>
</evidence>
<name>A0AAW4PFI5_9EURY</name>
<dbReference type="Pfam" id="PF19124">
    <property type="entry name" value="DUF5808"/>
    <property type="match status" value="1"/>
</dbReference>
<evidence type="ECO:0000313" key="3">
    <source>
        <dbReference type="Proteomes" id="UP001430455"/>
    </source>
</evidence>
<gene>
    <name evidence="2" type="ORF">EGH23_14430</name>
</gene>
<dbReference type="Proteomes" id="UP001430455">
    <property type="component" value="Unassembled WGS sequence"/>
</dbReference>